<evidence type="ECO:0000313" key="3">
    <source>
        <dbReference type="EMBL" id="AEH60328.1"/>
    </source>
</evidence>
<sequence length="650" mass="71453">MEYSLGIDAGGTYTDVVIIDQKKNIIQTNKSLTTYPLLTNGIKNALDGLSLEYLKNVSLVSVSTTLATNTILENTGYPVGLIMIGDYEIQDSPSFQYYTHITGGHDSLGRKTYDLDIKSAMNFIHKVKDRVSAFAVSSYFSVRNPEHEIAVKKAIQEITEMPVVCGHELSQGLGAYERATTAYLNAQLIPIAYQFINTVINVIEDKGIEARILMLKCDGSVVNIEEALKKPIESIFSGPAASLIGASFLAKKDTCAVIDVGGTSSDVSMIHSSIPELTDEGAKVGGWKTKVRAIKMETSAMGGDSHVWIRNHMIHIGPSRVIPLCRASQMYPSIIKGLEASQHILRSQLGENIQPTKFFMKTGKKPSTLSESEKKLFDMIPDEPVSISDIYWDENIFPSPMILEKLIKKRLIQAIGFTPTDALHALGEYNEWDHKASLLGADLLAKFADTEGRELCSTIKHNFTTNMINNIASFVLEGVESSEIEKILYSNFHAHLNFDIPVILIGGPVGAYVEDLSRMINAEVIVPDHSDVGNAVGAVVAKGMKIITVLIKSSYSESKYSLRPSAWIVFSPDERNEFDTYEDAIKYANECGTRIVIDYMVSSGISPSNVIIRINKNETYPPKGSVPVETNITFVATADFGDITYLESNT</sequence>
<feature type="domain" description="Hydantoinase/oxoprolinase N-terminal" evidence="2">
    <location>
        <begin position="5"/>
        <end position="158"/>
    </location>
</feature>
<dbReference type="PANTHER" id="PTHR11365:SF2">
    <property type="entry name" value="5-OXOPROLINASE"/>
    <property type="match status" value="1"/>
</dbReference>
<dbReference type="GeneID" id="10822061"/>
<organism evidence="3 4">
    <name type="scientific">Methanosalsum zhilinae (strain DSM 4017 / NBRC 107636 / OCM 62 / WeN5)</name>
    <name type="common">Methanohalophilus zhilinae</name>
    <dbReference type="NCBI Taxonomy" id="679901"/>
    <lineage>
        <taxon>Archaea</taxon>
        <taxon>Methanobacteriati</taxon>
        <taxon>Methanobacteriota</taxon>
        <taxon>Stenosarchaea group</taxon>
        <taxon>Methanomicrobia</taxon>
        <taxon>Methanosarcinales</taxon>
        <taxon>Methanosarcinaceae</taxon>
        <taxon>Methanosalsum</taxon>
    </lineage>
</organism>
<dbReference type="GO" id="GO:0017168">
    <property type="term" value="F:5-oxoprolinase (ATP-hydrolyzing) activity"/>
    <property type="evidence" value="ECO:0007669"/>
    <property type="project" value="TreeGrafter"/>
</dbReference>
<accession>F7XPQ8</accession>
<dbReference type="HOGENOM" id="CLU_014140_1_0_2"/>
<dbReference type="Pfam" id="PF01968">
    <property type="entry name" value="Hydantoinase_A"/>
    <property type="match status" value="1"/>
</dbReference>
<dbReference type="PANTHER" id="PTHR11365">
    <property type="entry name" value="5-OXOPROLINASE RELATED"/>
    <property type="match status" value="1"/>
</dbReference>
<dbReference type="STRING" id="679901.Mzhil_0454"/>
<keyword evidence="4" id="KW-1185">Reference proteome</keyword>
<dbReference type="Proteomes" id="UP000006622">
    <property type="component" value="Chromosome"/>
</dbReference>
<dbReference type="InterPro" id="IPR008040">
    <property type="entry name" value="Hydant_A_N"/>
</dbReference>
<name>F7XPQ8_METZD</name>
<protein>
    <submittedName>
        <fullName evidence="3">Hydantoinase/oxoprolinase</fullName>
    </submittedName>
</protein>
<gene>
    <name evidence="3" type="ordered locus">Mzhil_0454</name>
</gene>
<dbReference type="Pfam" id="PF05378">
    <property type="entry name" value="Hydant_A_N"/>
    <property type="match status" value="1"/>
</dbReference>
<dbReference type="SUPFAM" id="SSF53067">
    <property type="entry name" value="Actin-like ATPase domain"/>
    <property type="match status" value="2"/>
</dbReference>
<dbReference type="RefSeq" id="WP_013897767.1">
    <property type="nucleotide sequence ID" value="NC_015676.1"/>
</dbReference>
<evidence type="ECO:0000313" key="4">
    <source>
        <dbReference type="Proteomes" id="UP000006622"/>
    </source>
</evidence>
<dbReference type="GO" id="GO:0006749">
    <property type="term" value="P:glutathione metabolic process"/>
    <property type="evidence" value="ECO:0007669"/>
    <property type="project" value="TreeGrafter"/>
</dbReference>
<dbReference type="GO" id="GO:0005829">
    <property type="term" value="C:cytosol"/>
    <property type="evidence" value="ECO:0007669"/>
    <property type="project" value="TreeGrafter"/>
</dbReference>
<evidence type="ECO:0000259" key="2">
    <source>
        <dbReference type="Pfam" id="PF05378"/>
    </source>
</evidence>
<dbReference type="KEGG" id="mzh:Mzhil_0454"/>
<dbReference type="AlphaFoldDB" id="F7XPQ8"/>
<dbReference type="EMBL" id="CP002101">
    <property type="protein sequence ID" value="AEH60328.1"/>
    <property type="molecule type" value="Genomic_DNA"/>
</dbReference>
<reference evidence="3 4" key="1">
    <citation type="submission" date="2010-07" db="EMBL/GenBank/DDBJ databases">
        <title>The complete genome of Methanosalsum zhilinae DSM 4017.</title>
        <authorList>
            <consortium name="US DOE Joint Genome Institute (JGI-PGF)"/>
            <person name="Lucas S."/>
            <person name="Copeland A."/>
            <person name="Lapidus A."/>
            <person name="Glavina del Rio T."/>
            <person name="Dalin E."/>
            <person name="Tice H."/>
            <person name="Bruce D."/>
            <person name="Goodwin L."/>
            <person name="Pitluck S."/>
            <person name="Kyrpides N."/>
            <person name="Mavromatis K."/>
            <person name="Ovchinnikova G."/>
            <person name="Daligault H."/>
            <person name="Detter J.C."/>
            <person name="Han C."/>
            <person name="Tapia R."/>
            <person name="Larimer F."/>
            <person name="Land M."/>
            <person name="Hauser L."/>
            <person name="Markowitz V."/>
            <person name="Cheng J.-F."/>
            <person name="Hugenholtz P."/>
            <person name="Woyke T."/>
            <person name="Wu D."/>
            <person name="Spring S."/>
            <person name="Schueler E."/>
            <person name="Brambilla E."/>
            <person name="Klenk H.-P."/>
            <person name="Eisen J.A."/>
        </authorList>
    </citation>
    <scope>NUCLEOTIDE SEQUENCE [LARGE SCALE GENOMIC DNA]</scope>
    <source>
        <strain evidence="4">DSM 4017 / NBRC 107636 / OCM 62 / WeN5</strain>
    </source>
</reference>
<dbReference type="InterPro" id="IPR045079">
    <property type="entry name" value="Oxoprolinase-like"/>
</dbReference>
<feature type="domain" description="Hydantoinase A/oxoprolinase" evidence="1">
    <location>
        <begin position="178"/>
        <end position="319"/>
    </location>
</feature>
<evidence type="ECO:0000259" key="1">
    <source>
        <dbReference type="Pfam" id="PF01968"/>
    </source>
</evidence>
<dbReference type="InterPro" id="IPR043129">
    <property type="entry name" value="ATPase_NBD"/>
</dbReference>
<dbReference type="InterPro" id="IPR002821">
    <property type="entry name" value="Hydantoinase_A"/>
</dbReference>
<dbReference type="OrthoDB" id="8261at2157"/>
<proteinExistence type="predicted"/>